<dbReference type="AlphaFoldDB" id="A0A2A6CLL4"/>
<organism evidence="3 4">
    <name type="scientific">Pristionchus pacificus</name>
    <name type="common">Parasitic nematode worm</name>
    <dbReference type="NCBI Taxonomy" id="54126"/>
    <lineage>
        <taxon>Eukaryota</taxon>
        <taxon>Metazoa</taxon>
        <taxon>Ecdysozoa</taxon>
        <taxon>Nematoda</taxon>
        <taxon>Chromadorea</taxon>
        <taxon>Rhabditida</taxon>
        <taxon>Rhabditina</taxon>
        <taxon>Diplogasteromorpha</taxon>
        <taxon>Diplogasteroidea</taxon>
        <taxon>Neodiplogasteridae</taxon>
        <taxon>Pristionchus</taxon>
    </lineage>
</organism>
<reference evidence="4" key="1">
    <citation type="journal article" date="2008" name="Nat. Genet.">
        <title>The Pristionchus pacificus genome provides a unique perspective on nematode lifestyle and parasitism.</title>
        <authorList>
            <person name="Dieterich C."/>
            <person name="Clifton S.W."/>
            <person name="Schuster L.N."/>
            <person name="Chinwalla A."/>
            <person name="Delehaunty K."/>
            <person name="Dinkelacker I."/>
            <person name="Fulton L."/>
            <person name="Fulton R."/>
            <person name="Godfrey J."/>
            <person name="Minx P."/>
            <person name="Mitreva M."/>
            <person name="Roeseler W."/>
            <person name="Tian H."/>
            <person name="Witte H."/>
            <person name="Yang S.P."/>
            <person name="Wilson R.K."/>
            <person name="Sommer R.J."/>
        </authorList>
    </citation>
    <scope>NUCLEOTIDE SEQUENCE [LARGE SCALE GENOMIC DNA]</scope>
    <source>
        <strain evidence="4">PS312</strain>
    </source>
</reference>
<gene>
    <name evidence="3" type="primary">WBGene00099985</name>
</gene>
<proteinExistence type="predicted"/>
<dbReference type="Proteomes" id="UP000005239">
    <property type="component" value="Unassembled WGS sequence"/>
</dbReference>
<name>A0A2A6CLL4_PRIPA</name>
<keyword evidence="2" id="KW-0732">Signal</keyword>
<accession>A0A2A6CLL4</accession>
<feature type="signal peptide" evidence="2">
    <location>
        <begin position="1"/>
        <end position="17"/>
    </location>
</feature>
<reference evidence="3" key="2">
    <citation type="submission" date="2022-06" db="UniProtKB">
        <authorList>
            <consortium name="EnsemblMetazoa"/>
        </authorList>
    </citation>
    <scope>IDENTIFICATION</scope>
    <source>
        <strain evidence="3">PS312</strain>
    </source>
</reference>
<feature type="region of interest" description="Disordered" evidence="1">
    <location>
        <begin position="121"/>
        <end position="143"/>
    </location>
</feature>
<dbReference type="EnsemblMetazoa" id="PPA10431.1">
    <property type="protein sequence ID" value="PPA10431.1"/>
    <property type="gene ID" value="WBGene00099985"/>
</dbReference>
<keyword evidence="4" id="KW-1185">Reference proteome</keyword>
<protein>
    <submittedName>
        <fullName evidence="3">Uncharacterized protein</fullName>
    </submittedName>
</protein>
<evidence type="ECO:0000313" key="3">
    <source>
        <dbReference type="EnsemblMetazoa" id="PPA10431.1"/>
    </source>
</evidence>
<feature type="chain" id="PRO_5043512153" evidence="2">
    <location>
        <begin position="18"/>
        <end position="223"/>
    </location>
</feature>
<accession>A0A8R1U9C1</accession>
<sequence>MKYSIICLTVALIGSQAFNTFGGNGNLRTQPFDGNNQIHILPFPSDGVTPGEAQILPYFPVNKNNNAEGVQSLPYPTGNDEMRIMPVSSGQRTARQTGDVRSLPYFPGNNGNVDGFKTVSSGSGTNGQVRMLPKSTESHNDSDEMRIMPVSSGQRVKKSTGEVQILPYFSANKDTTSGFNTMPFPTGSNGNDQVRILPIDNGNSHSLRAMETSTSSLSFLANK</sequence>
<evidence type="ECO:0000256" key="1">
    <source>
        <dbReference type="SAM" id="MobiDB-lite"/>
    </source>
</evidence>
<evidence type="ECO:0000256" key="2">
    <source>
        <dbReference type="SAM" id="SignalP"/>
    </source>
</evidence>
<evidence type="ECO:0000313" key="4">
    <source>
        <dbReference type="Proteomes" id="UP000005239"/>
    </source>
</evidence>